<keyword evidence="2" id="KW-0812">Transmembrane</keyword>
<reference evidence="3 4" key="1">
    <citation type="submission" date="2016-10" db="EMBL/GenBank/DDBJ databases">
        <authorList>
            <person name="de Groot N.N."/>
        </authorList>
    </citation>
    <scope>NUCLEOTIDE SEQUENCE [LARGE SCALE GENOMIC DNA]</scope>
    <source>
        <strain evidence="3 4">CGMCC 1.9157</strain>
    </source>
</reference>
<keyword evidence="2" id="KW-0472">Membrane</keyword>
<dbReference type="PROSITE" id="PS51257">
    <property type="entry name" value="PROKAR_LIPOPROTEIN"/>
    <property type="match status" value="1"/>
</dbReference>
<feature type="coiled-coil region" evidence="1">
    <location>
        <begin position="168"/>
        <end position="232"/>
    </location>
</feature>
<evidence type="ECO:0000256" key="1">
    <source>
        <dbReference type="SAM" id="Coils"/>
    </source>
</evidence>
<dbReference type="Proteomes" id="UP000199236">
    <property type="component" value="Unassembled WGS sequence"/>
</dbReference>
<dbReference type="EMBL" id="FOVR01000006">
    <property type="protein sequence ID" value="SFO45556.1"/>
    <property type="molecule type" value="Genomic_DNA"/>
</dbReference>
<feature type="transmembrane region" description="Helical" evidence="2">
    <location>
        <begin position="21"/>
        <end position="42"/>
    </location>
</feature>
<name>A0A1I5HC36_9HYPH</name>
<keyword evidence="1" id="KW-0175">Coiled coil</keyword>
<dbReference type="AlphaFoldDB" id="A0A1I5HC36"/>
<feature type="transmembrane region" description="Helical" evidence="2">
    <location>
        <begin position="62"/>
        <end position="82"/>
    </location>
</feature>
<dbReference type="STRING" id="655353.SAMN04488056_106139"/>
<dbReference type="OrthoDB" id="8305526at2"/>
<gene>
    <name evidence="3" type="ORF">SAMN04488056_106139</name>
</gene>
<evidence type="ECO:0000256" key="2">
    <source>
        <dbReference type="SAM" id="Phobius"/>
    </source>
</evidence>
<organism evidence="3 4">
    <name type="scientific">Cohaesibacter marisflavi</name>
    <dbReference type="NCBI Taxonomy" id="655353"/>
    <lineage>
        <taxon>Bacteria</taxon>
        <taxon>Pseudomonadati</taxon>
        <taxon>Pseudomonadota</taxon>
        <taxon>Alphaproteobacteria</taxon>
        <taxon>Hyphomicrobiales</taxon>
        <taxon>Cohaesibacteraceae</taxon>
    </lineage>
</organism>
<keyword evidence="4" id="KW-1185">Reference proteome</keyword>
<sequence length="232" mass="26672">MSKLSNVHVTIDSRTMWGISIGSFSCLLVVLYVGYLIGWFDTFCTGTSDKSDLPAATCLREWASALSGWIAAIVALITLSWLKLQARIPEFKDERQEINEILSSIRTGQKAVKELDFRPEFGGFFADTAKLNLLERTEKHFKEVQSKFLETKPPKRSDIWNDLKSEIEELALTKLRELEEKANIANRASFEEAEKVAESFLRLFEKLIEDKASELKNRKLEIEEAIQRYRMK</sequence>
<dbReference type="RefSeq" id="WP_090072967.1">
    <property type="nucleotide sequence ID" value="NZ_FOVR01000006.1"/>
</dbReference>
<accession>A0A1I5HC36</accession>
<evidence type="ECO:0000313" key="4">
    <source>
        <dbReference type="Proteomes" id="UP000199236"/>
    </source>
</evidence>
<evidence type="ECO:0000313" key="3">
    <source>
        <dbReference type="EMBL" id="SFO45556.1"/>
    </source>
</evidence>
<proteinExistence type="predicted"/>
<keyword evidence="2" id="KW-1133">Transmembrane helix</keyword>
<protein>
    <submittedName>
        <fullName evidence="3">Uncharacterized protein</fullName>
    </submittedName>
</protein>